<dbReference type="EMBL" id="JBHSXX010000001">
    <property type="protein sequence ID" value="MFC6869359.1"/>
    <property type="molecule type" value="Genomic_DNA"/>
</dbReference>
<dbReference type="SMART" id="SM00347">
    <property type="entry name" value="HTH_MARR"/>
    <property type="match status" value="1"/>
</dbReference>
<feature type="region of interest" description="Disordered" evidence="1">
    <location>
        <begin position="157"/>
        <end position="176"/>
    </location>
</feature>
<dbReference type="InterPro" id="IPR036388">
    <property type="entry name" value="WH-like_DNA-bd_sf"/>
</dbReference>
<dbReference type="RefSeq" id="WP_345389802.1">
    <property type="nucleotide sequence ID" value="NZ_BAABLA010000003.1"/>
</dbReference>
<evidence type="ECO:0000313" key="4">
    <source>
        <dbReference type="Proteomes" id="UP001596337"/>
    </source>
</evidence>
<dbReference type="InterPro" id="IPR036390">
    <property type="entry name" value="WH_DNA-bd_sf"/>
</dbReference>
<dbReference type="SUPFAM" id="SSF46785">
    <property type="entry name" value="Winged helix' DNA-binding domain"/>
    <property type="match status" value="1"/>
</dbReference>
<name>A0ABW2C3K9_9PSEU</name>
<organism evidence="3 4">
    <name type="scientific">Haloechinothrix salitolerans</name>
    <dbReference type="NCBI Taxonomy" id="926830"/>
    <lineage>
        <taxon>Bacteria</taxon>
        <taxon>Bacillati</taxon>
        <taxon>Actinomycetota</taxon>
        <taxon>Actinomycetes</taxon>
        <taxon>Pseudonocardiales</taxon>
        <taxon>Pseudonocardiaceae</taxon>
        <taxon>Haloechinothrix</taxon>
    </lineage>
</organism>
<dbReference type="Gene3D" id="1.10.10.10">
    <property type="entry name" value="Winged helix-like DNA-binding domain superfamily/Winged helix DNA-binding domain"/>
    <property type="match status" value="1"/>
</dbReference>
<sequence>MNETGRLTAREREAWDGFSTAITMLTEHLERRLQADAGMPHAHFAVLATLADAPERTLRMNELACAVRFSRSRLSHAIGRLEAAGWVRRTPCPSDKRGALATLTPVGADALRAATPARDAAVKYALFDGLTAEQLDRLDEISDAVMRALNETCDVVHSGDMSDRESDGCAPDGQLG</sequence>
<protein>
    <submittedName>
        <fullName evidence="3">MarR family winged helix-turn-helix transcriptional regulator</fullName>
    </submittedName>
</protein>
<accession>A0ABW2C3K9</accession>
<dbReference type="InterPro" id="IPR000835">
    <property type="entry name" value="HTH_MarR-typ"/>
</dbReference>
<dbReference type="InterPro" id="IPR039422">
    <property type="entry name" value="MarR/SlyA-like"/>
</dbReference>
<evidence type="ECO:0000313" key="3">
    <source>
        <dbReference type="EMBL" id="MFC6869359.1"/>
    </source>
</evidence>
<proteinExistence type="predicted"/>
<comment type="caution">
    <text evidence="3">The sequence shown here is derived from an EMBL/GenBank/DDBJ whole genome shotgun (WGS) entry which is preliminary data.</text>
</comment>
<dbReference type="PANTHER" id="PTHR33164:SF99">
    <property type="entry name" value="MARR FAMILY REGULATORY PROTEIN"/>
    <property type="match status" value="1"/>
</dbReference>
<dbReference type="Pfam" id="PF12802">
    <property type="entry name" value="MarR_2"/>
    <property type="match status" value="1"/>
</dbReference>
<dbReference type="PROSITE" id="PS50995">
    <property type="entry name" value="HTH_MARR_2"/>
    <property type="match status" value="1"/>
</dbReference>
<gene>
    <name evidence="3" type="ORF">ACFQGD_19630</name>
</gene>
<evidence type="ECO:0000256" key="1">
    <source>
        <dbReference type="SAM" id="MobiDB-lite"/>
    </source>
</evidence>
<reference evidence="4" key="1">
    <citation type="journal article" date="2019" name="Int. J. Syst. Evol. Microbiol.">
        <title>The Global Catalogue of Microorganisms (GCM) 10K type strain sequencing project: providing services to taxonomists for standard genome sequencing and annotation.</title>
        <authorList>
            <consortium name="The Broad Institute Genomics Platform"/>
            <consortium name="The Broad Institute Genome Sequencing Center for Infectious Disease"/>
            <person name="Wu L."/>
            <person name="Ma J."/>
        </authorList>
    </citation>
    <scope>NUCLEOTIDE SEQUENCE [LARGE SCALE GENOMIC DNA]</scope>
    <source>
        <strain evidence="4">KCTC 32255</strain>
    </source>
</reference>
<evidence type="ECO:0000259" key="2">
    <source>
        <dbReference type="PROSITE" id="PS50995"/>
    </source>
</evidence>
<dbReference type="PRINTS" id="PR00598">
    <property type="entry name" value="HTHMARR"/>
</dbReference>
<feature type="domain" description="HTH marR-type" evidence="2">
    <location>
        <begin position="15"/>
        <end position="147"/>
    </location>
</feature>
<dbReference type="PANTHER" id="PTHR33164">
    <property type="entry name" value="TRANSCRIPTIONAL REGULATOR, MARR FAMILY"/>
    <property type="match status" value="1"/>
</dbReference>
<dbReference type="Proteomes" id="UP001596337">
    <property type="component" value="Unassembled WGS sequence"/>
</dbReference>
<keyword evidence="4" id="KW-1185">Reference proteome</keyword>